<evidence type="ECO:0000256" key="9">
    <source>
        <dbReference type="PIRSR" id="PIRSR000185-3"/>
    </source>
</evidence>
<dbReference type="GO" id="GO:0005829">
    <property type="term" value="C:cytosol"/>
    <property type="evidence" value="ECO:0007669"/>
    <property type="project" value="TreeGrafter"/>
</dbReference>
<evidence type="ECO:0000313" key="12">
    <source>
        <dbReference type="EMBL" id="PAU82170.1"/>
    </source>
</evidence>
<protein>
    <recommendedName>
        <fullName evidence="6">Glutamate dehydrogenase</fullName>
    </recommendedName>
</protein>
<dbReference type="GO" id="GO:0006537">
    <property type="term" value="P:glutamate biosynthetic process"/>
    <property type="evidence" value="ECO:0007669"/>
    <property type="project" value="UniProtKB-ARBA"/>
</dbReference>
<feature type="site" description="Important for catalysis" evidence="9">
    <location>
        <position position="170"/>
    </location>
</feature>
<dbReference type="FunFam" id="1.10.285.10:FF:000001">
    <property type="entry name" value="Glutamate dehydrogenase"/>
    <property type="match status" value="1"/>
</dbReference>
<dbReference type="GO" id="GO:0004354">
    <property type="term" value="F:glutamate dehydrogenase (NADP+) activity"/>
    <property type="evidence" value="ECO:0007669"/>
    <property type="project" value="UniProtKB-EC"/>
</dbReference>
<dbReference type="AlphaFoldDB" id="A0A2A2FBG3"/>
<dbReference type="OrthoDB" id="9803297at2"/>
<dbReference type="InterPro" id="IPR036291">
    <property type="entry name" value="NAD(P)-bd_dom_sf"/>
</dbReference>
<keyword evidence="8" id="KW-0520">NAD</keyword>
<dbReference type="GO" id="GO:0000166">
    <property type="term" value="F:nucleotide binding"/>
    <property type="evidence" value="ECO:0007669"/>
    <property type="project" value="UniProtKB-KW"/>
</dbReference>
<comment type="subunit">
    <text evidence="3">Homohexamer.</text>
</comment>
<comment type="catalytic activity">
    <reaction evidence="5">
        <text>L-glutamate + NADP(+) + H2O = 2-oxoglutarate + NH4(+) + NADPH + H(+)</text>
        <dbReference type="Rhea" id="RHEA:11612"/>
        <dbReference type="ChEBI" id="CHEBI:15377"/>
        <dbReference type="ChEBI" id="CHEBI:15378"/>
        <dbReference type="ChEBI" id="CHEBI:16810"/>
        <dbReference type="ChEBI" id="CHEBI:28938"/>
        <dbReference type="ChEBI" id="CHEBI:29985"/>
        <dbReference type="ChEBI" id="CHEBI:57783"/>
        <dbReference type="ChEBI" id="CHEBI:58349"/>
        <dbReference type="EC" id="1.4.1.4"/>
    </reaction>
</comment>
<dbReference type="InterPro" id="IPR014362">
    <property type="entry name" value="Glu_DH"/>
</dbReference>
<feature type="active site" description="Proton donor" evidence="7">
    <location>
        <position position="130"/>
    </location>
</feature>
<dbReference type="SMART" id="SM00839">
    <property type="entry name" value="ELFV_dehydrog"/>
    <property type="match status" value="1"/>
</dbReference>
<evidence type="ECO:0000256" key="4">
    <source>
        <dbReference type="ARBA" id="ARBA00023002"/>
    </source>
</evidence>
<gene>
    <name evidence="12" type="ORF">CK501_03200</name>
</gene>
<dbReference type="FunFam" id="3.40.50.720:FF:000030">
    <property type="entry name" value="Glutamate dehydrogenase"/>
    <property type="match status" value="1"/>
</dbReference>
<comment type="function">
    <text evidence="1">Catalyzes the reversible oxidative deamination of glutamate to alpha-ketoglutarate and ammonia.</text>
</comment>
<dbReference type="InterPro" id="IPR006097">
    <property type="entry name" value="Glu/Leu/Phe/Val/Trp_DH_dimer"/>
</dbReference>
<reference evidence="12 13" key="1">
    <citation type="submission" date="2017-08" db="EMBL/GenBank/DDBJ databases">
        <title>Halovibrio sewagensis sp. nov., isolated from wastewater of high salinity.</title>
        <authorList>
            <person name="Dong X."/>
            <person name="Zhang G."/>
        </authorList>
    </citation>
    <scope>NUCLEOTIDE SEQUENCE [LARGE SCALE GENOMIC DNA]</scope>
    <source>
        <strain evidence="12 13">YL5-2</strain>
    </source>
</reference>
<accession>A0A2A2FBG3</accession>
<feature type="domain" description="Glutamate/phenylalanine/leucine/valine/L-tryptophan dehydrogenase C-terminal" evidence="11">
    <location>
        <begin position="207"/>
        <end position="447"/>
    </location>
</feature>
<dbReference type="Gene3D" id="3.40.50.720">
    <property type="entry name" value="NAD(P)-binding Rossmann-like Domain"/>
    <property type="match status" value="1"/>
</dbReference>
<feature type="binding site" evidence="8">
    <location>
        <position position="169"/>
    </location>
    <ligand>
        <name>substrate</name>
    </ligand>
</feature>
<evidence type="ECO:0000256" key="6">
    <source>
        <dbReference type="PIRNR" id="PIRNR000185"/>
    </source>
</evidence>
<dbReference type="SUPFAM" id="SSF53223">
    <property type="entry name" value="Aminoacid dehydrogenase-like, N-terminal domain"/>
    <property type="match status" value="1"/>
</dbReference>
<feature type="binding site" evidence="8">
    <location>
        <position position="118"/>
    </location>
    <ligand>
        <name>substrate</name>
    </ligand>
</feature>
<proteinExistence type="inferred from homology"/>
<dbReference type="InterPro" id="IPR046346">
    <property type="entry name" value="Aminoacid_DH-like_N_sf"/>
</dbReference>
<feature type="binding site" evidence="8">
    <location>
        <position position="245"/>
    </location>
    <ligand>
        <name>NAD(+)</name>
        <dbReference type="ChEBI" id="CHEBI:57540"/>
    </ligand>
</feature>
<keyword evidence="8" id="KW-0547">Nucleotide-binding</keyword>
<keyword evidence="4 6" id="KW-0560">Oxidoreductase</keyword>
<dbReference type="RefSeq" id="WP_095616265.1">
    <property type="nucleotide sequence ID" value="NZ_NSKD01000001.1"/>
</dbReference>
<dbReference type="Gene3D" id="1.10.285.10">
    <property type="entry name" value="Glutamate Dehydrogenase, chain A, domain 3"/>
    <property type="match status" value="2"/>
</dbReference>
<feature type="binding site" evidence="8">
    <location>
        <position position="214"/>
    </location>
    <ligand>
        <name>NAD(+)</name>
        <dbReference type="ChEBI" id="CHEBI:57540"/>
    </ligand>
</feature>
<feature type="binding site" evidence="8">
    <location>
        <position position="115"/>
    </location>
    <ligand>
        <name>substrate</name>
    </ligand>
</feature>
<dbReference type="InterPro" id="IPR006096">
    <property type="entry name" value="Glu/Leu/Phe/Val/Trp_DH_C"/>
</dbReference>
<dbReference type="PRINTS" id="PR00082">
    <property type="entry name" value="GLFDHDRGNASE"/>
</dbReference>
<evidence type="ECO:0000259" key="11">
    <source>
        <dbReference type="SMART" id="SM00839"/>
    </source>
</evidence>
<evidence type="ECO:0000256" key="10">
    <source>
        <dbReference type="RuleBase" id="RU004417"/>
    </source>
</evidence>
<dbReference type="PROSITE" id="PS00074">
    <property type="entry name" value="GLFV_DEHYDROGENASE"/>
    <property type="match status" value="1"/>
</dbReference>
<evidence type="ECO:0000256" key="8">
    <source>
        <dbReference type="PIRSR" id="PIRSR000185-2"/>
    </source>
</evidence>
<dbReference type="SUPFAM" id="SSF51735">
    <property type="entry name" value="NAD(P)-binding Rossmann-fold domains"/>
    <property type="match status" value="1"/>
</dbReference>
<feature type="binding site" evidence="8">
    <location>
        <position position="381"/>
    </location>
    <ligand>
        <name>substrate</name>
    </ligand>
</feature>
<dbReference type="PANTHER" id="PTHR43571">
    <property type="entry name" value="NADP-SPECIFIC GLUTAMATE DEHYDROGENASE 1-RELATED"/>
    <property type="match status" value="1"/>
</dbReference>
<evidence type="ECO:0000313" key="13">
    <source>
        <dbReference type="Proteomes" id="UP000218896"/>
    </source>
</evidence>
<dbReference type="PANTHER" id="PTHR43571:SF1">
    <property type="entry name" value="NADP-SPECIFIC GLUTAMATE DEHYDROGENASE 1-RELATED"/>
    <property type="match status" value="1"/>
</dbReference>
<dbReference type="Proteomes" id="UP000218896">
    <property type="component" value="Unassembled WGS sequence"/>
</dbReference>
<dbReference type="CDD" id="cd05313">
    <property type="entry name" value="NAD_bind_2_Glu_DH"/>
    <property type="match status" value="1"/>
</dbReference>
<dbReference type="InterPro" id="IPR033524">
    <property type="entry name" value="Glu/Leu/Phe/Val_DH_AS"/>
</dbReference>
<dbReference type="Pfam" id="PF00208">
    <property type="entry name" value="ELFV_dehydrog"/>
    <property type="match status" value="1"/>
</dbReference>
<dbReference type="PIRSF" id="PIRSF000185">
    <property type="entry name" value="Glu_DH"/>
    <property type="match status" value="1"/>
</dbReference>
<evidence type="ECO:0000256" key="3">
    <source>
        <dbReference type="ARBA" id="ARBA00011643"/>
    </source>
</evidence>
<sequence length="449" mass="49564">MSAYLDEKLEPIFQDILHRNPGEQEFHQAVHEVLETLGPVLVKHPEFVDSRIIQRICEPERQIIFRVPWQDDNGEIQINRAFRVEFNSALGPYKGGMRFHPSVYLGIIKFLGFEQIFKNALTGLPIGGGKGGSDFDPKGRSDSEIMRFCQSLMTELYRHLGEYTDVPAGDIGVSQREIGYLFGQYKRITNRYESGVLTGKGLGWGGSCARTEATGYGTVFFVQEMLKARGESLDGRKMVVSGSGNVAIYAIQKAQQLGAHVVACSDSSGILVDEEGLDLDRIRRIKEVERRRISDYADEKPHARYVQDGNVWRVPCDVALPCATQNELNGQDAKYLVENGCRAVAEGANMPTTPEGAQVFREAGIAYGPGKAANAGGVATSALEMQQNASRDSWSFEHTENRLEQIMANIHRDCFETAEAFGSPGNYVVGANIAAFLRVARAMEAQGLI</sequence>
<organism evidence="12 13">
    <name type="scientific">Halovibrio salipaludis</name>
    <dbReference type="NCBI Taxonomy" id="2032626"/>
    <lineage>
        <taxon>Bacteria</taxon>
        <taxon>Pseudomonadati</taxon>
        <taxon>Pseudomonadota</taxon>
        <taxon>Gammaproteobacteria</taxon>
        <taxon>Oceanospirillales</taxon>
        <taxon>Halomonadaceae</taxon>
        <taxon>Halovibrio</taxon>
    </lineage>
</organism>
<name>A0A2A2FBG3_9GAMM</name>
<dbReference type="Gene3D" id="3.40.50.10860">
    <property type="entry name" value="Leucine Dehydrogenase, chain A, domain 1"/>
    <property type="match status" value="1"/>
</dbReference>
<dbReference type="InterPro" id="IPR006095">
    <property type="entry name" value="Glu/Leu/Phe/Val/Trp_DH"/>
</dbReference>
<evidence type="ECO:0000256" key="1">
    <source>
        <dbReference type="ARBA" id="ARBA00003868"/>
    </source>
</evidence>
<dbReference type="EMBL" id="NSKD01000001">
    <property type="protein sequence ID" value="PAU82170.1"/>
    <property type="molecule type" value="Genomic_DNA"/>
</dbReference>
<dbReference type="FunFam" id="3.40.50.10860:FF:000002">
    <property type="entry name" value="Glutamate dehydrogenase"/>
    <property type="match status" value="1"/>
</dbReference>
<keyword evidence="13" id="KW-1185">Reference proteome</keyword>
<dbReference type="InterPro" id="IPR033922">
    <property type="entry name" value="NAD_bind_Glu_DH"/>
</dbReference>
<dbReference type="InterPro" id="IPR050724">
    <property type="entry name" value="Glu_Leu_Phe_Val_DH"/>
</dbReference>
<dbReference type="Pfam" id="PF02812">
    <property type="entry name" value="ELFV_dehydrog_N"/>
    <property type="match status" value="1"/>
</dbReference>
<evidence type="ECO:0000256" key="7">
    <source>
        <dbReference type="PIRSR" id="PIRSR000185-1"/>
    </source>
</evidence>
<evidence type="ECO:0000256" key="5">
    <source>
        <dbReference type="ARBA" id="ARBA00048584"/>
    </source>
</evidence>
<evidence type="ECO:0000256" key="2">
    <source>
        <dbReference type="ARBA" id="ARBA00006382"/>
    </source>
</evidence>
<feature type="binding site" evidence="8">
    <location>
        <position position="94"/>
    </location>
    <ligand>
        <name>substrate</name>
    </ligand>
</feature>
<dbReference type="NCBIfam" id="NF006929">
    <property type="entry name" value="PRK09414.1"/>
    <property type="match status" value="1"/>
</dbReference>
<comment type="caution">
    <text evidence="12">The sequence shown here is derived from an EMBL/GenBank/DDBJ whole genome shotgun (WGS) entry which is preliminary data.</text>
</comment>
<comment type="similarity">
    <text evidence="2 6 10">Belongs to the Glu/Leu/Phe/Val dehydrogenases family.</text>
</comment>